<feature type="binding site" evidence="6">
    <location>
        <position position="241"/>
    </location>
    <ligand>
        <name>Mg(2+)</name>
        <dbReference type="ChEBI" id="CHEBI:18420"/>
    </ligand>
</feature>
<dbReference type="InterPro" id="IPR005841">
    <property type="entry name" value="Alpha-D-phosphohexomutase_SF"/>
</dbReference>
<dbReference type="OrthoDB" id="9803322at2"/>
<proteinExistence type="inferred from homology"/>
<dbReference type="Pfam" id="PF00408">
    <property type="entry name" value="PGM_PMM_IV"/>
    <property type="match status" value="1"/>
</dbReference>
<dbReference type="NCBIfam" id="NF008139">
    <property type="entry name" value="PRK10887.1"/>
    <property type="match status" value="1"/>
</dbReference>
<keyword evidence="4 6" id="KW-0460">Magnesium</keyword>
<dbReference type="CDD" id="cd05802">
    <property type="entry name" value="GlmM"/>
    <property type="match status" value="1"/>
</dbReference>
<feature type="binding site" evidence="6">
    <location>
        <position position="243"/>
    </location>
    <ligand>
        <name>Mg(2+)</name>
        <dbReference type="ChEBI" id="CHEBI:18420"/>
    </ligand>
</feature>
<dbReference type="InterPro" id="IPR005846">
    <property type="entry name" value="A-D-PHexomutase_a/b/a-III"/>
</dbReference>
<protein>
    <recommendedName>
        <fullName evidence="6">Phosphoglucosamine mutase</fullName>
        <ecNumber evidence="6">5.4.2.10</ecNumber>
    </recommendedName>
</protein>
<dbReference type="InterPro" id="IPR016055">
    <property type="entry name" value="A-D-PHexomutase_a/b/a-I/II/III"/>
</dbReference>
<dbReference type="InterPro" id="IPR050060">
    <property type="entry name" value="Phosphoglucosamine_mutase"/>
</dbReference>
<evidence type="ECO:0000259" key="9">
    <source>
        <dbReference type="Pfam" id="PF02879"/>
    </source>
</evidence>
<dbReference type="GO" id="GO:0009252">
    <property type="term" value="P:peptidoglycan biosynthetic process"/>
    <property type="evidence" value="ECO:0007669"/>
    <property type="project" value="TreeGrafter"/>
</dbReference>
<evidence type="ECO:0000256" key="1">
    <source>
        <dbReference type="ARBA" id="ARBA00010231"/>
    </source>
</evidence>
<dbReference type="EC" id="5.4.2.10" evidence="6"/>
<dbReference type="RefSeq" id="WP_127032708.1">
    <property type="nucleotide sequence ID" value="NZ_RZGR01000005.1"/>
</dbReference>
<dbReference type="GO" id="GO:0005829">
    <property type="term" value="C:cytosol"/>
    <property type="evidence" value="ECO:0007669"/>
    <property type="project" value="TreeGrafter"/>
</dbReference>
<feature type="domain" description="Alpha-D-phosphohexomutase alpha/beta/alpha" evidence="10">
    <location>
        <begin position="258"/>
        <end position="364"/>
    </location>
</feature>
<feature type="domain" description="Alpha-D-phosphohexomutase alpha/beta/alpha" evidence="9">
    <location>
        <begin position="157"/>
        <end position="254"/>
    </location>
</feature>
<comment type="PTM">
    <text evidence="6">Activated by phosphorylation.</text>
</comment>
<dbReference type="InterPro" id="IPR036900">
    <property type="entry name" value="A-D-PHexomutase_C_sf"/>
</dbReference>
<feature type="domain" description="Alpha-D-phosphohexomutase alpha/beta/alpha" evidence="8">
    <location>
        <begin position="4"/>
        <end position="137"/>
    </location>
</feature>
<dbReference type="AlphaFoldDB" id="A0A433JLE7"/>
<dbReference type="Proteomes" id="UP000288012">
    <property type="component" value="Unassembled WGS sequence"/>
</dbReference>
<evidence type="ECO:0000256" key="4">
    <source>
        <dbReference type="ARBA" id="ARBA00022842"/>
    </source>
</evidence>
<reference evidence="11 12" key="1">
    <citation type="submission" date="2018-12" db="EMBL/GenBank/DDBJ databases">
        <title>Legionella sp,whole genome shotgun sequence.</title>
        <authorList>
            <person name="Wu H."/>
        </authorList>
    </citation>
    <scope>NUCLEOTIDE SEQUENCE [LARGE SCALE GENOMIC DNA]</scope>
    <source>
        <strain evidence="12">km714</strain>
    </source>
</reference>
<evidence type="ECO:0000313" key="12">
    <source>
        <dbReference type="Proteomes" id="UP000288012"/>
    </source>
</evidence>
<gene>
    <name evidence="6" type="primary">glmM</name>
    <name evidence="11" type="ORF">EKM59_02270</name>
</gene>
<dbReference type="GO" id="GO:0005975">
    <property type="term" value="P:carbohydrate metabolic process"/>
    <property type="evidence" value="ECO:0007669"/>
    <property type="project" value="InterPro"/>
</dbReference>
<evidence type="ECO:0000313" key="11">
    <source>
        <dbReference type="EMBL" id="RUQ89992.1"/>
    </source>
</evidence>
<organism evidence="11 12">
    <name type="scientific">Legionella septentrionalis</name>
    <dbReference type="NCBI Taxonomy" id="2498109"/>
    <lineage>
        <taxon>Bacteria</taxon>
        <taxon>Pseudomonadati</taxon>
        <taxon>Pseudomonadota</taxon>
        <taxon>Gammaproteobacteria</taxon>
        <taxon>Legionellales</taxon>
        <taxon>Legionellaceae</taxon>
        <taxon>Legionella</taxon>
    </lineage>
</organism>
<keyword evidence="3 6" id="KW-0479">Metal-binding</keyword>
<comment type="caution">
    <text evidence="11">The sequence shown here is derived from an EMBL/GenBank/DDBJ whole genome shotgun (WGS) entry which is preliminary data.</text>
</comment>
<evidence type="ECO:0000259" key="10">
    <source>
        <dbReference type="Pfam" id="PF02880"/>
    </source>
</evidence>
<evidence type="ECO:0000259" key="8">
    <source>
        <dbReference type="Pfam" id="PF02878"/>
    </source>
</evidence>
<feature type="binding site" description="via phosphate group" evidence="6">
    <location>
        <position position="102"/>
    </location>
    <ligand>
        <name>Mg(2+)</name>
        <dbReference type="ChEBI" id="CHEBI:18420"/>
    </ligand>
</feature>
<dbReference type="Gene3D" id="3.40.120.10">
    <property type="entry name" value="Alpha-D-Glucose-1,6-Bisphosphate, subunit A, domain 3"/>
    <property type="match status" value="3"/>
</dbReference>
<dbReference type="InterPro" id="IPR005843">
    <property type="entry name" value="A-D-PHexomutase_C"/>
</dbReference>
<dbReference type="EMBL" id="RZGR01000005">
    <property type="protein sequence ID" value="RUQ89992.1"/>
    <property type="molecule type" value="Genomic_DNA"/>
</dbReference>
<feature type="domain" description="Alpha-D-phosphohexomutase C-terminal" evidence="7">
    <location>
        <begin position="373"/>
        <end position="438"/>
    </location>
</feature>
<feature type="active site" description="Phosphoserine intermediate" evidence="6">
    <location>
        <position position="102"/>
    </location>
</feature>
<dbReference type="Pfam" id="PF02879">
    <property type="entry name" value="PGM_PMM_II"/>
    <property type="match status" value="1"/>
</dbReference>
<dbReference type="GO" id="GO:0000287">
    <property type="term" value="F:magnesium ion binding"/>
    <property type="evidence" value="ECO:0007669"/>
    <property type="project" value="UniProtKB-UniRule"/>
</dbReference>
<name>A0A433JLE7_9GAMM</name>
<keyword evidence="12" id="KW-1185">Reference proteome</keyword>
<comment type="cofactor">
    <cofactor evidence="6">
        <name>Mg(2+)</name>
        <dbReference type="ChEBI" id="CHEBI:18420"/>
    </cofactor>
    <text evidence="6">Binds 1 Mg(2+) ion per subunit.</text>
</comment>
<accession>A0A433JLE7</accession>
<dbReference type="HAMAP" id="MF_01554_B">
    <property type="entry name" value="GlmM_B"/>
    <property type="match status" value="1"/>
</dbReference>
<keyword evidence="2 6" id="KW-0597">Phosphoprotein</keyword>
<dbReference type="Pfam" id="PF02878">
    <property type="entry name" value="PGM_PMM_I"/>
    <property type="match status" value="1"/>
</dbReference>
<dbReference type="GO" id="GO:0006048">
    <property type="term" value="P:UDP-N-acetylglucosamine biosynthetic process"/>
    <property type="evidence" value="ECO:0007669"/>
    <property type="project" value="TreeGrafter"/>
</dbReference>
<evidence type="ECO:0000256" key="5">
    <source>
        <dbReference type="ARBA" id="ARBA00023235"/>
    </source>
</evidence>
<feature type="modified residue" description="Phosphoserine" evidence="6">
    <location>
        <position position="102"/>
    </location>
</feature>
<dbReference type="Gene3D" id="3.30.310.50">
    <property type="entry name" value="Alpha-D-phosphohexomutase, C-terminal domain"/>
    <property type="match status" value="1"/>
</dbReference>
<keyword evidence="5 6" id="KW-0413">Isomerase</keyword>
<dbReference type="SUPFAM" id="SSF53738">
    <property type="entry name" value="Phosphoglucomutase, first 3 domains"/>
    <property type="match status" value="3"/>
</dbReference>
<dbReference type="InterPro" id="IPR005845">
    <property type="entry name" value="A-D-PHexomutase_a/b/a-II"/>
</dbReference>
<sequence length="455" mass="48429">MSQRKYFGTDGIRGQVGLSSINPEFILKLGWAVGRVLANGERKKVLIGKDTRISGYMLESALEAGLSAAGVDVKLLGPMPTPAIAYLTQTLRANAGIVISASHNLFEDNGIKFFSADGSKLPDSIELEIEAELEKKLQTVPSVQLGKASRITDAPGRYIEFCKSTIPSLTRLSGLKIVVDCANGATYHIAPNVFSELGAEVIAIGDKPDGFNINQGCGSTAPESLCKQVVATGADIGVGLDGDGDRVVLVDAEGNLINGDQIIYIIARDRHQKGLLSGGVVGTLMSNYGLEKAIAAMGVSFLRAQVGDRYVLEALKEKNWRIGGESSGHVVCLDKTTTGDGIVAALQVLAIMVKQQKTLQQLCEGITMLPQALVNLKTEHAGILAKHALVLDAVQALDRKLNGDGRVLLRPSGTEPLLRIMVEGQNGSQVQHYAKELCAEIKHIETQLKNTNAIA</sequence>
<evidence type="ECO:0000256" key="3">
    <source>
        <dbReference type="ARBA" id="ARBA00022723"/>
    </source>
</evidence>
<dbReference type="PRINTS" id="PR00509">
    <property type="entry name" value="PGMPMM"/>
</dbReference>
<dbReference type="SUPFAM" id="SSF55957">
    <property type="entry name" value="Phosphoglucomutase, C-terminal domain"/>
    <property type="match status" value="1"/>
</dbReference>
<dbReference type="GO" id="GO:0008966">
    <property type="term" value="F:phosphoglucosamine mutase activity"/>
    <property type="evidence" value="ECO:0007669"/>
    <property type="project" value="UniProtKB-UniRule"/>
</dbReference>
<dbReference type="FunFam" id="3.40.120.10:FF:000003">
    <property type="entry name" value="Phosphoglucosamine mutase"/>
    <property type="match status" value="1"/>
</dbReference>
<comment type="catalytic activity">
    <reaction evidence="6">
        <text>alpha-D-glucosamine 1-phosphate = D-glucosamine 6-phosphate</text>
        <dbReference type="Rhea" id="RHEA:23424"/>
        <dbReference type="ChEBI" id="CHEBI:58516"/>
        <dbReference type="ChEBI" id="CHEBI:58725"/>
        <dbReference type="EC" id="5.4.2.10"/>
    </reaction>
</comment>
<dbReference type="Pfam" id="PF02880">
    <property type="entry name" value="PGM_PMM_III"/>
    <property type="match status" value="1"/>
</dbReference>
<dbReference type="GO" id="GO:0004615">
    <property type="term" value="F:phosphomannomutase activity"/>
    <property type="evidence" value="ECO:0007669"/>
    <property type="project" value="TreeGrafter"/>
</dbReference>
<comment type="function">
    <text evidence="6">Catalyzes the conversion of glucosamine-6-phosphate to glucosamine-1-phosphate.</text>
</comment>
<comment type="similarity">
    <text evidence="1 6">Belongs to the phosphohexose mutase family.</text>
</comment>
<evidence type="ECO:0000259" key="7">
    <source>
        <dbReference type="Pfam" id="PF00408"/>
    </source>
</evidence>
<dbReference type="PANTHER" id="PTHR42946:SF1">
    <property type="entry name" value="PHOSPHOGLUCOMUTASE (ALPHA-D-GLUCOSE-1,6-BISPHOSPHATE-DEPENDENT)"/>
    <property type="match status" value="1"/>
</dbReference>
<dbReference type="InterPro" id="IPR006352">
    <property type="entry name" value="GlmM_bact"/>
</dbReference>
<dbReference type="NCBIfam" id="TIGR01455">
    <property type="entry name" value="glmM"/>
    <property type="match status" value="1"/>
</dbReference>
<feature type="binding site" evidence="6">
    <location>
        <position position="245"/>
    </location>
    <ligand>
        <name>Mg(2+)</name>
        <dbReference type="ChEBI" id="CHEBI:18420"/>
    </ligand>
</feature>
<dbReference type="PANTHER" id="PTHR42946">
    <property type="entry name" value="PHOSPHOHEXOSE MUTASE"/>
    <property type="match status" value="1"/>
</dbReference>
<evidence type="ECO:0000256" key="2">
    <source>
        <dbReference type="ARBA" id="ARBA00022553"/>
    </source>
</evidence>
<dbReference type="FunFam" id="3.40.120.10:FF:000001">
    <property type="entry name" value="Phosphoglucosamine mutase"/>
    <property type="match status" value="1"/>
</dbReference>
<evidence type="ECO:0000256" key="6">
    <source>
        <dbReference type="HAMAP-Rule" id="MF_01554"/>
    </source>
</evidence>
<dbReference type="InterPro" id="IPR005844">
    <property type="entry name" value="A-D-PHexomutase_a/b/a-I"/>
</dbReference>